<proteinExistence type="inferred from homology"/>
<dbReference type="InterPro" id="IPR029752">
    <property type="entry name" value="D-isomer_DH_CS1"/>
</dbReference>
<dbReference type="PROSITE" id="PS00671">
    <property type="entry name" value="D_2_HYDROXYACID_DH_3"/>
    <property type="match status" value="1"/>
</dbReference>
<dbReference type="Gene3D" id="3.40.50.720">
    <property type="entry name" value="NAD(P)-binding Rossmann-like Domain"/>
    <property type="match status" value="2"/>
</dbReference>
<sequence>METRAWRTALHGGGGAVGFGMEIAKLEKLRPCLEGARVLVTDPVDGLLLEALKAAGLEVDYRPGISRGEILVAIPEYDALVVRSRTKVDRVVIERGQRLKVIARAGVGLDNVDVHAAQERGIRVVNAPGAATQSVAELTIALLIAAARRVPESIEFARKGVWKKVMGVELFGKTLAVVGFGRIGRRVAEIAKAIGMDIVAYDVMDITGYAEKLGARVARSLHDALAEADAVTLHVPLTPDTYHLISWDEFRVMKRGVILVNTSRGAVVDAEALLWALDEGIVGAAALDVLEHEPPATEAEKKLAAHPRVILTTHIGASTIEAQRRVAVETARKLLEALAEARGC</sequence>
<organism evidence="6 7">
    <name type="scientific">Pyrodictium abyssi</name>
    <dbReference type="NCBI Taxonomy" id="54256"/>
    <lineage>
        <taxon>Archaea</taxon>
        <taxon>Thermoproteota</taxon>
        <taxon>Thermoprotei</taxon>
        <taxon>Desulfurococcales</taxon>
        <taxon>Pyrodictiaceae</taxon>
        <taxon>Pyrodictium</taxon>
    </lineage>
</organism>
<evidence type="ECO:0000313" key="6">
    <source>
        <dbReference type="EMBL" id="BES81973.1"/>
    </source>
</evidence>
<dbReference type="InterPro" id="IPR036291">
    <property type="entry name" value="NAD(P)-bd_dom_sf"/>
</dbReference>
<feature type="domain" description="D-isomer specific 2-hydroxyacid dehydrogenase catalytic" evidence="4">
    <location>
        <begin position="38"/>
        <end position="340"/>
    </location>
</feature>
<reference evidence="6 7" key="1">
    <citation type="submission" date="2023-09" db="EMBL/GenBank/DDBJ databases">
        <title>Pyrofollis japonicus gen. nov. sp. nov., a novel member of the family Pyrodictiaceae isolated from the Iheya North hydrothermal field.</title>
        <authorList>
            <person name="Miyazaki U."/>
            <person name="Sanari M."/>
            <person name="Tame A."/>
            <person name="Kitajima M."/>
            <person name="Okamoto A."/>
            <person name="Sawayama S."/>
            <person name="Miyazaki J."/>
            <person name="Takai K."/>
            <person name="Nakagawa S."/>
        </authorList>
    </citation>
    <scope>NUCLEOTIDE SEQUENCE [LARGE SCALE GENOMIC DNA]</scope>
    <source>
        <strain evidence="6 7">AV2</strain>
    </source>
</reference>
<dbReference type="Proteomes" id="UP001341135">
    <property type="component" value="Chromosome"/>
</dbReference>
<dbReference type="CDD" id="cd05303">
    <property type="entry name" value="PGDH_2"/>
    <property type="match status" value="1"/>
</dbReference>
<keyword evidence="1 3" id="KW-0560">Oxidoreductase</keyword>
<evidence type="ECO:0000256" key="2">
    <source>
        <dbReference type="ARBA" id="ARBA00023027"/>
    </source>
</evidence>
<dbReference type="Pfam" id="PF02826">
    <property type="entry name" value="2-Hacid_dh_C"/>
    <property type="match status" value="1"/>
</dbReference>
<dbReference type="PROSITE" id="PS00065">
    <property type="entry name" value="D_2_HYDROXYACID_DH_1"/>
    <property type="match status" value="1"/>
</dbReference>
<dbReference type="InterPro" id="IPR006139">
    <property type="entry name" value="D-isomer_2_OHA_DH_cat_dom"/>
</dbReference>
<accession>A0ABN6ZVD7</accession>
<dbReference type="PANTHER" id="PTHR42938">
    <property type="entry name" value="FORMATE DEHYDROGENASE 1"/>
    <property type="match status" value="1"/>
</dbReference>
<dbReference type="InterPro" id="IPR006140">
    <property type="entry name" value="D-isomer_DH_NAD-bd"/>
</dbReference>
<name>A0ABN6ZVD7_9CREN</name>
<dbReference type="PROSITE" id="PS00670">
    <property type="entry name" value="D_2_HYDROXYACID_DH_2"/>
    <property type="match status" value="1"/>
</dbReference>
<dbReference type="PANTHER" id="PTHR42938:SF9">
    <property type="entry name" value="FORMATE DEHYDROGENASE 1"/>
    <property type="match status" value="1"/>
</dbReference>
<evidence type="ECO:0000259" key="5">
    <source>
        <dbReference type="Pfam" id="PF02826"/>
    </source>
</evidence>
<comment type="similarity">
    <text evidence="3">Belongs to the D-isomer specific 2-hydroxyacid dehydrogenase family.</text>
</comment>
<evidence type="ECO:0000259" key="4">
    <source>
        <dbReference type="Pfam" id="PF00389"/>
    </source>
</evidence>
<dbReference type="SUPFAM" id="SSF51735">
    <property type="entry name" value="NAD(P)-binding Rossmann-fold domains"/>
    <property type="match status" value="1"/>
</dbReference>
<evidence type="ECO:0000313" key="7">
    <source>
        <dbReference type="Proteomes" id="UP001341135"/>
    </source>
</evidence>
<feature type="domain" description="D-isomer specific 2-hydroxyacid dehydrogenase NAD-binding" evidence="5">
    <location>
        <begin position="140"/>
        <end position="316"/>
    </location>
</feature>
<dbReference type="EMBL" id="AP028907">
    <property type="protein sequence ID" value="BES81973.1"/>
    <property type="molecule type" value="Genomic_DNA"/>
</dbReference>
<dbReference type="InterPro" id="IPR029753">
    <property type="entry name" value="D-isomer_DH_CS"/>
</dbReference>
<dbReference type="Pfam" id="PF00389">
    <property type="entry name" value="2-Hacid_dh"/>
    <property type="match status" value="1"/>
</dbReference>
<evidence type="ECO:0000256" key="1">
    <source>
        <dbReference type="ARBA" id="ARBA00023002"/>
    </source>
</evidence>
<gene>
    <name evidence="6" type="ORF">PABY_15400</name>
</gene>
<keyword evidence="7" id="KW-1185">Reference proteome</keyword>
<evidence type="ECO:0000256" key="3">
    <source>
        <dbReference type="RuleBase" id="RU003719"/>
    </source>
</evidence>
<keyword evidence="2" id="KW-0520">NAD</keyword>
<protein>
    <submittedName>
        <fullName evidence="6">D-2-hydroxyacid dehydrogenase</fullName>
    </submittedName>
</protein>
<dbReference type="SUPFAM" id="SSF52283">
    <property type="entry name" value="Formate/glycerate dehydrogenase catalytic domain-like"/>
    <property type="match status" value="1"/>
</dbReference>